<name>A0A2J6PDE0_9HELO</name>
<proteinExistence type="inferred from homology"/>
<evidence type="ECO:0000313" key="4">
    <source>
        <dbReference type="EMBL" id="PMD12048.1"/>
    </source>
</evidence>
<dbReference type="PANTHER" id="PTHR48070:SF3">
    <property type="entry name" value="ESTERASE DBAE-RELATED"/>
    <property type="match status" value="1"/>
</dbReference>
<dbReference type="InterPro" id="IPR029058">
    <property type="entry name" value="AB_hydrolase_fold"/>
</dbReference>
<dbReference type="GO" id="GO:0044550">
    <property type="term" value="P:secondary metabolite biosynthetic process"/>
    <property type="evidence" value="ECO:0007669"/>
    <property type="project" value="TreeGrafter"/>
</dbReference>
<organism evidence="4 5">
    <name type="scientific">Hyaloscypha hepaticicola</name>
    <dbReference type="NCBI Taxonomy" id="2082293"/>
    <lineage>
        <taxon>Eukaryota</taxon>
        <taxon>Fungi</taxon>
        <taxon>Dikarya</taxon>
        <taxon>Ascomycota</taxon>
        <taxon>Pezizomycotina</taxon>
        <taxon>Leotiomycetes</taxon>
        <taxon>Helotiales</taxon>
        <taxon>Hyaloscyphaceae</taxon>
        <taxon>Hyaloscypha</taxon>
    </lineage>
</organism>
<dbReference type="GO" id="GO:0016787">
    <property type="term" value="F:hydrolase activity"/>
    <property type="evidence" value="ECO:0007669"/>
    <property type="project" value="UniProtKB-KW"/>
</dbReference>
<evidence type="ECO:0000256" key="1">
    <source>
        <dbReference type="ARBA" id="ARBA00005863"/>
    </source>
</evidence>
<dbReference type="AlphaFoldDB" id="A0A2J6PDE0"/>
<dbReference type="InterPro" id="IPR050593">
    <property type="entry name" value="LovG"/>
</dbReference>
<dbReference type="EMBL" id="KZ613569">
    <property type="protein sequence ID" value="PMD12048.1"/>
    <property type="molecule type" value="Genomic_DNA"/>
</dbReference>
<evidence type="ECO:0000256" key="2">
    <source>
        <dbReference type="ARBA" id="ARBA00022801"/>
    </source>
</evidence>
<evidence type="ECO:0000313" key="5">
    <source>
        <dbReference type="Proteomes" id="UP000235672"/>
    </source>
</evidence>
<dbReference type="InterPro" id="IPR005645">
    <property type="entry name" value="FSH-like_dom"/>
</dbReference>
<dbReference type="Gene3D" id="3.40.50.1820">
    <property type="entry name" value="alpha/beta hydrolase"/>
    <property type="match status" value="1"/>
</dbReference>
<dbReference type="PANTHER" id="PTHR48070">
    <property type="entry name" value="ESTERASE OVCA2"/>
    <property type="match status" value="1"/>
</dbReference>
<sequence>MAQRPRIASFHGGGSNAVIFKAQCRRLQKELDSKLELVFFNAPFESRLGPDSWFKIDAKKGELTDGSCFNDERTCGLERVRDMMRAVASPGEWLWGGLLLDQQLRSQAKAQGILCEPSDIQLRFGVLCVGGGAPMLSSFMRNFEQGHLSPYESALVSERNRISIPTLHYYGLRDINLGRGRLVVKNHYHVSSATVWELDYHHAMPWVKSENLEFASLIENIYESTRV</sequence>
<evidence type="ECO:0000259" key="3">
    <source>
        <dbReference type="Pfam" id="PF03959"/>
    </source>
</evidence>
<dbReference type="Proteomes" id="UP000235672">
    <property type="component" value="Unassembled WGS sequence"/>
</dbReference>
<dbReference type="GO" id="GO:0005634">
    <property type="term" value="C:nucleus"/>
    <property type="evidence" value="ECO:0007669"/>
    <property type="project" value="TreeGrafter"/>
</dbReference>
<dbReference type="Pfam" id="PF03959">
    <property type="entry name" value="FSH1"/>
    <property type="match status" value="1"/>
</dbReference>
<comment type="similarity">
    <text evidence="1">Belongs to the LovG family.</text>
</comment>
<keyword evidence="2" id="KW-0378">Hydrolase</keyword>
<dbReference type="OrthoDB" id="414698at2759"/>
<gene>
    <name evidence="4" type="ORF">NA56DRAFT_675356</name>
</gene>
<dbReference type="GO" id="GO:0005737">
    <property type="term" value="C:cytoplasm"/>
    <property type="evidence" value="ECO:0007669"/>
    <property type="project" value="TreeGrafter"/>
</dbReference>
<accession>A0A2J6PDE0</accession>
<protein>
    <recommendedName>
        <fullName evidence="3">Serine hydrolase domain-containing protein</fullName>
    </recommendedName>
</protein>
<feature type="domain" description="Serine hydrolase" evidence="3">
    <location>
        <begin position="1"/>
        <end position="51"/>
    </location>
</feature>
<reference evidence="4 5" key="1">
    <citation type="submission" date="2016-05" db="EMBL/GenBank/DDBJ databases">
        <title>A degradative enzymes factory behind the ericoid mycorrhizal symbiosis.</title>
        <authorList>
            <consortium name="DOE Joint Genome Institute"/>
            <person name="Martino E."/>
            <person name="Morin E."/>
            <person name="Grelet G."/>
            <person name="Kuo A."/>
            <person name="Kohler A."/>
            <person name="Daghino S."/>
            <person name="Barry K."/>
            <person name="Choi C."/>
            <person name="Cichocki N."/>
            <person name="Clum A."/>
            <person name="Copeland A."/>
            <person name="Hainaut M."/>
            <person name="Haridas S."/>
            <person name="Labutti K."/>
            <person name="Lindquist E."/>
            <person name="Lipzen A."/>
            <person name="Khouja H.-R."/>
            <person name="Murat C."/>
            <person name="Ohm R."/>
            <person name="Olson A."/>
            <person name="Spatafora J."/>
            <person name="Veneault-Fourrey C."/>
            <person name="Henrissat B."/>
            <person name="Grigoriev I."/>
            <person name="Martin F."/>
            <person name="Perotto S."/>
        </authorList>
    </citation>
    <scope>NUCLEOTIDE SEQUENCE [LARGE SCALE GENOMIC DNA]</scope>
    <source>
        <strain evidence="4 5">UAMH 7357</strain>
    </source>
</reference>
<keyword evidence="5" id="KW-1185">Reference proteome</keyword>